<gene>
    <name evidence="2" type="ORF">ACFFH7_29815</name>
</gene>
<dbReference type="InterPro" id="IPR013901">
    <property type="entry name" value="Anthrone_oxy"/>
</dbReference>
<accession>A0ABV6N0Z6</accession>
<keyword evidence="3" id="KW-1185">Reference proteome</keyword>
<reference evidence="2 3" key="1">
    <citation type="submission" date="2024-09" db="EMBL/GenBank/DDBJ databases">
        <authorList>
            <person name="Sun Q."/>
            <person name="Mori K."/>
        </authorList>
    </citation>
    <scope>NUCLEOTIDE SEQUENCE [LARGE SCALE GENOMIC DNA]</scope>
    <source>
        <strain evidence="2 3">TBRC 1432</strain>
    </source>
</reference>
<organism evidence="2 3">
    <name type="scientific">Kutzneria chonburiensis</name>
    <dbReference type="NCBI Taxonomy" id="1483604"/>
    <lineage>
        <taxon>Bacteria</taxon>
        <taxon>Bacillati</taxon>
        <taxon>Actinomycetota</taxon>
        <taxon>Actinomycetes</taxon>
        <taxon>Pseudonocardiales</taxon>
        <taxon>Pseudonocardiaceae</taxon>
        <taxon>Kutzneria</taxon>
    </lineage>
</organism>
<dbReference type="Pfam" id="PF08592">
    <property type="entry name" value="Anthrone_oxy"/>
    <property type="match status" value="1"/>
</dbReference>
<evidence type="ECO:0000256" key="1">
    <source>
        <dbReference type="SAM" id="Phobius"/>
    </source>
</evidence>
<keyword evidence="1" id="KW-0472">Membrane</keyword>
<feature type="transmembrane region" description="Helical" evidence="1">
    <location>
        <begin position="6"/>
        <end position="28"/>
    </location>
</feature>
<dbReference type="RefSeq" id="WP_273943724.1">
    <property type="nucleotide sequence ID" value="NZ_CP097263.1"/>
</dbReference>
<protein>
    <submittedName>
        <fullName evidence="2">DUF1772 domain-containing protein</fullName>
    </submittedName>
</protein>
<comment type="caution">
    <text evidence="2">The sequence shown here is derived from an EMBL/GenBank/DDBJ whole genome shotgun (WGS) entry which is preliminary data.</text>
</comment>
<evidence type="ECO:0000313" key="3">
    <source>
        <dbReference type="Proteomes" id="UP001589810"/>
    </source>
</evidence>
<name>A0ABV6N0Z6_9PSEU</name>
<dbReference type="EMBL" id="JBHLUD010000010">
    <property type="protein sequence ID" value="MFC0545746.1"/>
    <property type="molecule type" value="Genomic_DNA"/>
</dbReference>
<feature type="transmembrane region" description="Helical" evidence="1">
    <location>
        <begin position="49"/>
        <end position="71"/>
    </location>
</feature>
<sequence>MFGQIVLVLATVATGLGAGLFYTFSVAVMPGLRRTDDAVRVRTMQGINVAILNGWFALSFVGAPLLTAVSIVVDGLAGNWPKALGEAAGLVLFGTALIITFRINIPLNNAIDKADPADPGTAWREFEPRWVRWNNARTLTSTAGLVALVVTLALN</sequence>
<proteinExistence type="predicted"/>
<keyword evidence="1" id="KW-0812">Transmembrane</keyword>
<keyword evidence="1" id="KW-1133">Transmembrane helix</keyword>
<evidence type="ECO:0000313" key="2">
    <source>
        <dbReference type="EMBL" id="MFC0545746.1"/>
    </source>
</evidence>
<feature type="transmembrane region" description="Helical" evidence="1">
    <location>
        <begin position="83"/>
        <end position="103"/>
    </location>
</feature>
<dbReference type="Proteomes" id="UP001589810">
    <property type="component" value="Unassembled WGS sequence"/>
</dbReference>